<gene>
    <name evidence="1" type="ORF">SPHINGO391_390325</name>
</gene>
<evidence type="ECO:0000313" key="1">
    <source>
        <dbReference type="EMBL" id="VVT09566.1"/>
    </source>
</evidence>
<organism evidence="1 2">
    <name type="scientific">Sphingomonas aurantiaca</name>
    <dbReference type="NCBI Taxonomy" id="185949"/>
    <lineage>
        <taxon>Bacteria</taxon>
        <taxon>Pseudomonadati</taxon>
        <taxon>Pseudomonadota</taxon>
        <taxon>Alphaproteobacteria</taxon>
        <taxon>Sphingomonadales</taxon>
        <taxon>Sphingomonadaceae</taxon>
        <taxon>Sphingomonas</taxon>
    </lineage>
</organism>
<dbReference type="EMBL" id="CABVLI010000033">
    <property type="protein sequence ID" value="VVT09566.1"/>
    <property type="molecule type" value="Genomic_DNA"/>
</dbReference>
<sequence>MTHLDDMSQYLQVFRPPFYGALQQVLINS</sequence>
<protein>
    <submittedName>
        <fullName evidence="1">Uncharacterized protein</fullName>
    </submittedName>
</protein>
<dbReference type="AlphaFoldDB" id="A0A5E7YS86"/>
<name>A0A5E7YS86_9SPHN</name>
<dbReference type="Proteomes" id="UP000326857">
    <property type="component" value="Unassembled WGS sequence"/>
</dbReference>
<proteinExistence type="predicted"/>
<evidence type="ECO:0000313" key="2">
    <source>
        <dbReference type="Proteomes" id="UP000326857"/>
    </source>
</evidence>
<accession>A0A5E7YS86</accession>
<reference evidence="1 2" key="1">
    <citation type="submission" date="2019-09" db="EMBL/GenBank/DDBJ databases">
        <authorList>
            <person name="Dittami M. S."/>
        </authorList>
    </citation>
    <scope>NUCLEOTIDE SEQUENCE [LARGE SCALE GENOMIC DNA]</scope>
    <source>
        <strain evidence="1">SPHINGO391</strain>
    </source>
</reference>